<feature type="domain" description="DUF559" evidence="1">
    <location>
        <begin position="234"/>
        <end position="295"/>
    </location>
</feature>
<accession>A0ABV6NPJ1</accession>
<sequence length="304" mass="34072">MPRHAVLPRRLGFLPFRGSTAVADGLLSRRKLEGRMWRRLLPDVYVHADAFCPDDHRMWCDAVALVLPQGAAIGGLSAAFLWGVDLLPRSPAQTRAVSVAVPLAVSMRRHERITAAHTRLDPGDVVRFANLPVTSPVRTAFDLGRRAPLADALIAVDALLHRRTLKLPALIRYATERAGWPRVTLLRQVLTLAEPLAESPMESRLRLLIIDAGLPRPVAQHDVHDSNGRWLARVDLAYPELLIAIEYEGDHHRERAHFQRDVARLNALHATGWIVLRFTADDVLRHPDRVVAEIGRARRNRRAA</sequence>
<dbReference type="Gene3D" id="3.40.960.10">
    <property type="entry name" value="VSR Endonuclease"/>
    <property type="match status" value="1"/>
</dbReference>
<evidence type="ECO:0000313" key="3">
    <source>
        <dbReference type="Proteomes" id="UP001589894"/>
    </source>
</evidence>
<dbReference type="SUPFAM" id="SSF52980">
    <property type="entry name" value="Restriction endonuclease-like"/>
    <property type="match status" value="1"/>
</dbReference>
<comment type="caution">
    <text evidence="2">The sequence shown here is derived from an EMBL/GenBank/DDBJ whole genome shotgun (WGS) entry which is preliminary data.</text>
</comment>
<reference evidence="2 3" key="1">
    <citation type="submission" date="2024-09" db="EMBL/GenBank/DDBJ databases">
        <authorList>
            <person name="Sun Q."/>
            <person name="Mori K."/>
        </authorList>
    </citation>
    <scope>NUCLEOTIDE SEQUENCE [LARGE SCALE GENOMIC DNA]</scope>
    <source>
        <strain evidence="2 3">TBRC 2205</strain>
    </source>
</reference>
<keyword evidence="3" id="KW-1185">Reference proteome</keyword>
<dbReference type="InterPro" id="IPR007569">
    <property type="entry name" value="DUF559"/>
</dbReference>
<name>A0ABV6NPJ1_9ACTN</name>
<organism evidence="2 3">
    <name type="scientific">Plantactinospora siamensis</name>
    <dbReference type="NCBI Taxonomy" id="555372"/>
    <lineage>
        <taxon>Bacteria</taxon>
        <taxon>Bacillati</taxon>
        <taxon>Actinomycetota</taxon>
        <taxon>Actinomycetes</taxon>
        <taxon>Micromonosporales</taxon>
        <taxon>Micromonosporaceae</taxon>
        <taxon>Plantactinospora</taxon>
    </lineage>
</organism>
<proteinExistence type="predicted"/>
<protein>
    <submittedName>
        <fullName evidence="2">DUF559 domain-containing protein</fullName>
    </submittedName>
</protein>
<dbReference type="Pfam" id="PF04480">
    <property type="entry name" value="DUF559"/>
    <property type="match status" value="1"/>
</dbReference>
<evidence type="ECO:0000259" key="1">
    <source>
        <dbReference type="Pfam" id="PF04480"/>
    </source>
</evidence>
<dbReference type="Proteomes" id="UP001589894">
    <property type="component" value="Unassembled WGS sequence"/>
</dbReference>
<dbReference type="InterPro" id="IPR011335">
    <property type="entry name" value="Restrct_endonuc-II-like"/>
</dbReference>
<evidence type="ECO:0000313" key="2">
    <source>
        <dbReference type="EMBL" id="MFC0562694.1"/>
    </source>
</evidence>
<dbReference type="RefSeq" id="WP_377334567.1">
    <property type="nucleotide sequence ID" value="NZ_JBHLUE010000001.1"/>
</dbReference>
<gene>
    <name evidence="2" type="ORF">ACFFHU_00680</name>
</gene>
<dbReference type="EMBL" id="JBHLUE010000001">
    <property type="protein sequence ID" value="MFC0562694.1"/>
    <property type="molecule type" value="Genomic_DNA"/>
</dbReference>